<comment type="caution">
    <text evidence="2">The sequence shown here is derived from an EMBL/GenBank/DDBJ whole genome shotgun (WGS) entry which is preliminary data.</text>
</comment>
<gene>
    <name evidence="2" type="ORF">G4H13_34740</name>
</gene>
<evidence type="ECO:0000256" key="1">
    <source>
        <dbReference type="SAM" id="MobiDB-lite"/>
    </source>
</evidence>
<organism evidence="2 3">
    <name type="scientific">Streptomyces rhizosphaericus</name>
    <dbReference type="NCBI Taxonomy" id="114699"/>
    <lineage>
        <taxon>Bacteria</taxon>
        <taxon>Bacillati</taxon>
        <taxon>Actinomycetota</taxon>
        <taxon>Actinomycetes</taxon>
        <taxon>Kitasatosporales</taxon>
        <taxon>Streptomycetaceae</taxon>
        <taxon>Streptomyces</taxon>
        <taxon>Streptomyces violaceusniger group</taxon>
    </lineage>
</organism>
<evidence type="ECO:0000313" key="2">
    <source>
        <dbReference type="EMBL" id="NEW75374.1"/>
    </source>
</evidence>
<sequence length="57" mass="6411">MRLSSLRAAMVYSTRSGVPKLSHPFQMSRMVSAVTSSVTSMRRSGGKKVRVLRPTWR</sequence>
<keyword evidence="3" id="KW-1185">Reference proteome</keyword>
<dbReference type="Proteomes" id="UP000476310">
    <property type="component" value="Unassembled WGS sequence"/>
</dbReference>
<dbReference type="AlphaFoldDB" id="A0A6G4ARG8"/>
<evidence type="ECO:0000313" key="3">
    <source>
        <dbReference type="Proteomes" id="UP000476310"/>
    </source>
</evidence>
<reference evidence="2" key="1">
    <citation type="submission" date="2020-02" db="EMBL/GenBank/DDBJ databases">
        <title>A new Streptomyces sp. for controlling soil-borne diseases.</title>
        <authorList>
            <person name="Li X."/>
            <person name="Tian Y."/>
            <person name="Gao K."/>
        </authorList>
    </citation>
    <scope>NUCLEOTIDE SEQUENCE [LARGE SCALE GENOMIC DNA]</scope>
    <source>
        <strain evidence="2">0250</strain>
    </source>
</reference>
<name>A0A6G4ARG8_9ACTN</name>
<accession>A0A6G4ARG8</accession>
<protein>
    <submittedName>
        <fullName evidence="2">Uncharacterized protein</fullName>
    </submittedName>
</protein>
<feature type="compositionally biased region" description="Basic residues" evidence="1">
    <location>
        <begin position="44"/>
        <end position="57"/>
    </location>
</feature>
<dbReference type="EMBL" id="JAAIKT010000057">
    <property type="protein sequence ID" value="NEW75374.1"/>
    <property type="molecule type" value="Genomic_DNA"/>
</dbReference>
<feature type="region of interest" description="Disordered" evidence="1">
    <location>
        <begin position="36"/>
        <end position="57"/>
    </location>
</feature>
<proteinExistence type="predicted"/>